<keyword evidence="3 6" id="KW-0812">Transmembrane</keyword>
<feature type="transmembrane region" description="Helical" evidence="6">
    <location>
        <begin position="68"/>
        <end position="87"/>
    </location>
</feature>
<gene>
    <name evidence="7" type="ORF">SAMN05192532_102236</name>
</gene>
<dbReference type="RefSeq" id="WP_091658514.1">
    <property type="nucleotide sequence ID" value="NZ_FONT01000002.1"/>
</dbReference>
<dbReference type="GO" id="GO:0005886">
    <property type="term" value="C:plasma membrane"/>
    <property type="evidence" value="ECO:0007669"/>
    <property type="project" value="UniProtKB-ARBA"/>
</dbReference>
<evidence type="ECO:0000256" key="4">
    <source>
        <dbReference type="ARBA" id="ARBA00022989"/>
    </source>
</evidence>
<evidence type="ECO:0000313" key="8">
    <source>
        <dbReference type="Proteomes" id="UP000199516"/>
    </source>
</evidence>
<feature type="transmembrane region" description="Helical" evidence="6">
    <location>
        <begin position="20"/>
        <end position="36"/>
    </location>
</feature>
<dbReference type="Proteomes" id="UP000199516">
    <property type="component" value="Unassembled WGS sequence"/>
</dbReference>
<dbReference type="InterPro" id="IPR051611">
    <property type="entry name" value="ECF_transporter_component"/>
</dbReference>
<evidence type="ECO:0000256" key="2">
    <source>
        <dbReference type="ARBA" id="ARBA00022475"/>
    </source>
</evidence>
<feature type="transmembrane region" description="Helical" evidence="6">
    <location>
        <begin position="42"/>
        <end position="61"/>
    </location>
</feature>
<keyword evidence="4 6" id="KW-1133">Transmembrane helix</keyword>
<keyword evidence="2" id="KW-1003">Cell membrane</keyword>
<dbReference type="InterPro" id="IPR003339">
    <property type="entry name" value="ABC/ECF_trnsptr_transmembrane"/>
</dbReference>
<keyword evidence="5 6" id="KW-0472">Membrane</keyword>
<dbReference type="OrthoDB" id="92887at2"/>
<evidence type="ECO:0000256" key="6">
    <source>
        <dbReference type="SAM" id="Phobius"/>
    </source>
</evidence>
<keyword evidence="8" id="KW-1185">Reference proteome</keyword>
<proteinExistence type="predicted"/>
<dbReference type="STRING" id="930128.SAMN05192532_102236"/>
<evidence type="ECO:0000256" key="3">
    <source>
        <dbReference type="ARBA" id="ARBA00022692"/>
    </source>
</evidence>
<evidence type="ECO:0000256" key="5">
    <source>
        <dbReference type="ARBA" id="ARBA00023136"/>
    </source>
</evidence>
<evidence type="ECO:0000256" key="1">
    <source>
        <dbReference type="ARBA" id="ARBA00004141"/>
    </source>
</evidence>
<evidence type="ECO:0000313" key="7">
    <source>
        <dbReference type="EMBL" id="SFE54095.1"/>
    </source>
</evidence>
<dbReference type="CDD" id="cd16914">
    <property type="entry name" value="EcfT"/>
    <property type="match status" value="1"/>
</dbReference>
<dbReference type="PANTHER" id="PTHR34857">
    <property type="entry name" value="SLL0384 PROTEIN"/>
    <property type="match status" value="1"/>
</dbReference>
<dbReference type="Pfam" id="PF02361">
    <property type="entry name" value="CbiQ"/>
    <property type="match status" value="1"/>
</dbReference>
<protein>
    <submittedName>
        <fullName evidence="7">Energy-coupling factor transport system permease protein</fullName>
    </submittedName>
</protein>
<dbReference type="EMBL" id="FONT01000002">
    <property type="protein sequence ID" value="SFE54095.1"/>
    <property type="molecule type" value="Genomic_DNA"/>
</dbReference>
<comment type="subcellular location">
    <subcellularLocation>
        <location evidence="1">Membrane</location>
        <topology evidence="1">Multi-pass membrane protein</topology>
    </subcellularLocation>
</comment>
<feature type="transmembrane region" description="Helical" evidence="6">
    <location>
        <begin position="107"/>
        <end position="127"/>
    </location>
</feature>
<accession>A0A1I2BD80</accession>
<sequence>MSIAFQYQENKSFLHSVDPVTKLVWMACVSILVFLYESAIPQLMIFLAVFLTAIIFARLSFLFLIRGIWIMLLFGVGFFVLQVILVPGETLLFNVGFLNIYQESLDFALAITGRLVTIFTTSLIFVATSDPRDVVISLTQKLKIPYKYAYSLFIALRFVPTLEQEAKVIESAQKIRGVGKQKGLRNKMENLKRFTMPLLMGAVRRVRVTANTMEAKGYGAFPDRTYIRKISFSAKGILFGIAWCGPTIYLIFNRLL</sequence>
<organism evidence="7 8">
    <name type="scientific">Alteribacillus iranensis</name>
    <dbReference type="NCBI Taxonomy" id="930128"/>
    <lineage>
        <taxon>Bacteria</taxon>
        <taxon>Bacillati</taxon>
        <taxon>Bacillota</taxon>
        <taxon>Bacilli</taxon>
        <taxon>Bacillales</taxon>
        <taxon>Bacillaceae</taxon>
        <taxon>Alteribacillus</taxon>
    </lineage>
</organism>
<reference evidence="7 8" key="1">
    <citation type="submission" date="2016-10" db="EMBL/GenBank/DDBJ databases">
        <authorList>
            <person name="de Groot N.N."/>
        </authorList>
    </citation>
    <scope>NUCLEOTIDE SEQUENCE [LARGE SCALE GENOMIC DNA]</scope>
    <source>
        <strain evidence="7 8">DSM 23995</strain>
    </source>
</reference>
<feature type="transmembrane region" description="Helical" evidence="6">
    <location>
        <begin position="232"/>
        <end position="252"/>
    </location>
</feature>
<dbReference type="AlphaFoldDB" id="A0A1I2BD80"/>
<name>A0A1I2BD80_9BACI</name>
<dbReference type="PANTHER" id="PTHR34857:SF2">
    <property type="entry name" value="SLL0384 PROTEIN"/>
    <property type="match status" value="1"/>
</dbReference>